<reference evidence="2 3" key="1">
    <citation type="submission" date="2019-02" db="EMBL/GenBank/DDBJ databases">
        <title>Deep-cultivation of Planctomycetes and their phenomic and genomic characterization uncovers novel biology.</title>
        <authorList>
            <person name="Wiegand S."/>
            <person name="Jogler M."/>
            <person name="Boedeker C."/>
            <person name="Pinto D."/>
            <person name="Vollmers J."/>
            <person name="Rivas-Marin E."/>
            <person name="Kohn T."/>
            <person name="Peeters S.H."/>
            <person name="Heuer A."/>
            <person name="Rast P."/>
            <person name="Oberbeckmann S."/>
            <person name="Bunk B."/>
            <person name="Jeske O."/>
            <person name="Meyerdierks A."/>
            <person name="Storesund J.E."/>
            <person name="Kallscheuer N."/>
            <person name="Luecker S."/>
            <person name="Lage O.M."/>
            <person name="Pohl T."/>
            <person name="Merkel B.J."/>
            <person name="Hornburger P."/>
            <person name="Mueller R.-W."/>
            <person name="Bruemmer F."/>
            <person name="Labrenz M."/>
            <person name="Spormann A.M."/>
            <person name="Op den Camp H."/>
            <person name="Overmann J."/>
            <person name="Amann R."/>
            <person name="Jetten M.S.M."/>
            <person name="Mascher T."/>
            <person name="Medema M.H."/>
            <person name="Devos D.P."/>
            <person name="Kaster A.-K."/>
            <person name="Ovreas L."/>
            <person name="Rohde M."/>
            <person name="Galperin M.Y."/>
            <person name="Jogler C."/>
        </authorList>
    </citation>
    <scope>NUCLEOTIDE SEQUENCE [LARGE SCALE GENOMIC DNA]</scope>
    <source>
        <strain evidence="2 3">V22</strain>
    </source>
</reference>
<dbReference type="AlphaFoldDB" id="A0A517T744"/>
<keyword evidence="1" id="KW-1133">Transmembrane helix</keyword>
<evidence type="ECO:0000313" key="2">
    <source>
        <dbReference type="EMBL" id="QDT64187.1"/>
    </source>
</evidence>
<sequence>MWETETIAIVVTIGLTFVGYLVTYAMQRAQSSCDAKLAHVNMQLRNLYGPLYTTLKANEAIWRKFTTEKWPAHGGDAYFGKELETTPEEKERWRLWMIEVFEPINVRIEKAIIENGDLLIDSKLSEPLINMLAHIAAYRALYPKWQAGDFTDHTSLINFPGDLLPQVEAAYQKLLKQQRALQ</sequence>
<gene>
    <name evidence="2" type="ORF">V22_14180</name>
</gene>
<accession>A0A517T744</accession>
<dbReference type="OrthoDB" id="1494347at2"/>
<name>A0A517T744_9PLAN</name>
<feature type="transmembrane region" description="Helical" evidence="1">
    <location>
        <begin position="6"/>
        <end position="26"/>
    </location>
</feature>
<evidence type="ECO:0000313" key="3">
    <source>
        <dbReference type="Proteomes" id="UP000319976"/>
    </source>
</evidence>
<dbReference type="EMBL" id="CP036316">
    <property type="protein sequence ID" value="QDT64187.1"/>
    <property type="molecule type" value="Genomic_DNA"/>
</dbReference>
<proteinExistence type="predicted"/>
<organism evidence="2 3">
    <name type="scientific">Calycomorphotria hydatis</name>
    <dbReference type="NCBI Taxonomy" id="2528027"/>
    <lineage>
        <taxon>Bacteria</taxon>
        <taxon>Pseudomonadati</taxon>
        <taxon>Planctomycetota</taxon>
        <taxon>Planctomycetia</taxon>
        <taxon>Planctomycetales</taxon>
        <taxon>Planctomycetaceae</taxon>
        <taxon>Calycomorphotria</taxon>
    </lineage>
</organism>
<evidence type="ECO:0000256" key="1">
    <source>
        <dbReference type="SAM" id="Phobius"/>
    </source>
</evidence>
<keyword evidence="1" id="KW-0472">Membrane</keyword>
<dbReference type="Proteomes" id="UP000319976">
    <property type="component" value="Chromosome"/>
</dbReference>
<dbReference type="KEGG" id="chya:V22_14180"/>
<keyword evidence="3" id="KW-1185">Reference proteome</keyword>
<protein>
    <recommendedName>
        <fullName evidence="4">DUF4760 domain-containing protein</fullName>
    </recommendedName>
</protein>
<keyword evidence="1" id="KW-0812">Transmembrane</keyword>
<dbReference type="RefSeq" id="WP_145261138.1">
    <property type="nucleotide sequence ID" value="NZ_CP036316.1"/>
</dbReference>
<evidence type="ECO:0008006" key="4">
    <source>
        <dbReference type="Google" id="ProtNLM"/>
    </source>
</evidence>